<dbReference type="VEuPathDB" id="FungiDB:PSHT_08966"/>
<dbReference type="InterPro" id="IPR050471">
    <property type="entry name" value="AB_hydrolase"/>
</dbReference>
<proteinExistence type="predicted"/>
<evidence type="ECO:0000259" key="1">
    <source>
        <dbReference type="Pfam" id="PF00561"/>
    </source>
</evidence>
<comment type="caution">
    <text evidence="2">The sequence shown here is derived from an EMBL/GenBank/DDBJ whole genome shotgun (WGS) entry which is preliminary data.</text>
</comment>
<keyword evidence="3" id="KW-1185">Reference proteome</keyword>
<dbReference type="VEuPathDB" id="FungiDB:PSTT_07612"/>
<protein>
    <recommendedName>
        <fullName evidence="1">AB hydrolase-1 domain-containing protein</fullName>
    </recommendedName>
</protein>
<dbReference type="PANTHER" id="PTHR43433:SF5">
    <property type="entry name" value="AB HYDROLASE-1 DOMAIN-CONTAINING PROTEIN"/>
    <property type="match status" value="1"/>
</dbReference>
<evidence type="ECO:0000313" key="2">
    <source>
        <dbReference type="EMBL" id="POW08307.1"/>
    </source>
</evidence>
<name>A0A2S4VFM9_9BASI</name>
<dbReference type="SUPFAM" id="SSF53474">
    <property type="entry name" value="alpha/beta-Hydrolases"/>
    <property type="match status" value="1"/>
</dbReference>
<dbReference type="Gene3D" id="3.40.50.1820">
    <property type="entry name" value="alpha/beta hydrolase"/>
    <property type="match status" value="1"/>
</dbReference>
<organism evidence="2 3">
    <name type="scientific">Puccinia striiformis</name>
    <dbReference type="NCBI Taxonomy" id="27350"/>
    <lineage>
        <taxon>Eukaryota</taxon>
        <taxon>Fungi</taxon>
        <taxon>Dikarya</taxon>
        <taxon>Basidiomycota</taxon>
        <taxon>Pucciniomycotina</taxon>
        <taxon>Pucciniomycetes</taxon>
        <taxon>Pucciniales</taxon>
        <taxon>Pucciniaceae</taxon>
        <taxon>Puccinia</taxon>
    </lineage>
</organism>
<dbReference type="Proteomes" id="UP000239156">
    <property type="component" value="Unassembled WGS sequence"/>
</dbReference>
<evidence type="ECO:0000313" key="3">
    <source>
        <dbReference type="Proteomes" id="UP000239156"/>
    </source>
</evidence>
<dbReference type="EMBL" id="PKSL01000065">
    <property type="protein sequence ID" value="POW08307.1"/>
    <property type="molecule type" value="Genomic_DNA"/>
</dbReference>
<accession>A0A2S4VFM9</accession>
<gene>
    <name evidence="2" type="ORF">PSTT_07612</name>
</gene>
<reference evidence="2" key="1">
    <citation type="submission" date="2017-12" db="EMBL/GenBank/DDBJ databases">
        <title>Gene loss provides genomic basis for host adaptation in cereal stripe rust fungi.</title>
        <authorList>
            <person name="Xia C."/>
        </authorList>
    </citation>
    <scope>NUCLEOTIDE SEQUENCE [LARGE SCALE GENOMIC DNA]</scope>
    <source>
        <strain evidence="2">93-210</strain>
    </source>
</reference>
<sequence>MSHHPTLDCGGTDDNYGLFSSLNASESARLPCVQVQLLQVLIDRGRSRLPTVLEGDIILERVAYTSTESRFGDRYRHHSIMARGLLSSPTILNHETCFQKGRCPVMSYDGKRNQPRKLYYEIHGDPKASQKLVLSLMFPCAAWSEQVQHFSSKDDHAVLAFDNRGVGNSECGSKKPYRTSGMAKDVKDLLDFLGWDQDRSLHIFGFSLGGMLSQYLCVLIPKRIKSISFINTGCGGVFDIPPPRKIATLLKIILRQGSYEKRLDRLFELLYPSSYLDQMTSDRKTRREELYSYFQTWFDTSKSLPLAGIFGQLCAAVLHHCSDRKLKKIATDLYPAKIVVISGDQDKFICPSRSLELSGKLPGSELLMFQDAGHFLGSQCTQNFNLLMERIIDQGNQAFSR</sequence>
<dbReference type="AlphaFoldDB" id="A0A2S4VFM9"/>
<dbReference type="InterPro" id="IPR029058">
    <property type="entry name" value="AB_hydrolase_fold"/>
</dbReference>
<feature type="domain" description="AB hydrolase-1" evidence="1">
    <location>
        <begin position="143"/>
        <end position="376"/>
    </location>
</feature>
<dbReference type="InterPro" id="IPR000073">
    <property type="entry name" value="AB_hydrolase_1"/>
</dbReference>
<dbReference type="PANTHER" id="PTHR43433">
    <property type="entry name" value="HYDROLASE, ALPHA/BETA FOLD FAMILY PROTEIN"/>
    <property type="match status" value="1"/>
</dbReference>
<dbReference type="Pfam" id="PF00561">
    <property type="entry name" value="Abhydrolase_1"/>
    <property type="match status" value="1"/>
</dbReference>